<dbReference type="Pfam" id="PF00010">
    <property type="entry name" value="HLH"/>
    <property type="match status" value="1"/>
</dbReference>
<dbReference type="InterPro" id="IPR011598">
    <property type="entry name" value="bHLH_dom"/>
</dbReference>
<dbReference type="InterPro" id="IPR036638">
    <property type="entry name" value="HLH_DNA-bd_sf"/>
</dbReference>
<reference evidence="8 9" key="1">
    <citation type="submission" date="2024-07" db="EMBL/GenBank/DDBJ databases">
        <title>Section-level genome sequencing and comparative genomics of Aspergillus sections Usti and Cavernicolus.</title>
        <authorList>
            <consortium name="Lawrence Berkeley National Laboratory"/>
            <person name="Nybo J.L."/>
            <person name="Vesth T.C."/>
            <person name="Theobald S."/>
            <person name="Frisvad J.C."/>
            <person name="Larsen T.O."/>
            <person name="Kjaerboelling I."/>
            <person name="Rothschild-Mancinelli K."/>
            <person name="Lyhne E.K."/>
            <person name="Kogle M.E."/>
            <person name="Barry K."/>
            <person name="Clum A."/>
            <person name="Na H."/>
            <person name="Ledsgaard L."/>
            <person name="Lin J."/>
            <person name="Lipzen A."/>
            <person name="Kuo A."/>
            <person name="Riley R."/>
            <person name="Mondo S."/>
            <person name="Labutti K."/>
            <person name="Haridas S."/>
            <person name="Pangalinan J."/>
            <person name="Salamov A.A."/>
            <person name="Simmons B.A."/>
            <person name="Magnuson J.K."/>
            <person name="Chen J."/>
            <person name="Drula E."/>
            <person name="Henrissat B."/>
            <person name="Wiebenga A."/>
            <person name="Lubbers R.J."/>
            <person name="Gomes A.C."/>
            <person name="Makela M.R."/>
            <person name="Stajich J."/>
            <person name="Grigoriev I.V."/>
            <person name="Mortensen U.H."/>
            <person name="De Vries R.P."/>
            <person name="Baker S.E."/>
            <person name="Andersen M.R."/>
        </authorList>
    </citation>
    <scope>NUCLEOTIDE SEQUENCE [LARGE SCALE GENOMIC DNA]</scope>
    <source>
        <strain evidence="8 9">CBS 209.92</strain>
    </source>
</reference>
<evidence type="ECO:0000259" key="7">
    <source>
        <dbReference type="PROSITE" id="PS50888"/>
    </source>
</evidence>
<dbReference type="SUPFAM" id="SSF47459">
    <property type="entry name" value="HLH, helix-loop-helix DNA-binding domain"/>
    <property type="match status" value="1"/>
</dbReference>
<keyword evidence="2" id="KW-0805">Transcription regulation</keyword>
<organism evidence="8 9">
    <name type="scientific">Aspergillus keveii</name>
    <dbReference type="NCBI Taxonomy" id="714993"/>
    <lineage>
        <taxon>Eukaryota</taxon>
        <taxon>Fungi</taxon>
        <taxon>Dikarya</taxon>
        <taxon>Ascomycota</taxon>
        <taxon>Pezizomycotina</taxon>
        <taxon>Eurotiomycetes</taxon>
        <taxon>Eurotiomycetidae</taxon>
        <taxon>Eurotiales</taxon>
        <taxon>Aspergillaceae</taxon>
        <taxon>Aspergillus</taxon>
        <taxon>Aspergillus subgen. Nidulantes</taxon>
    </lineage>
</organism>
<comment type="caution">
    <text evidence="8">The sequence shown here is derived from an EMBL/GenBank/DDBJ whole genome shotgun (WGS) entry which is preliminary data.</text>
</comment>
<feature type="domain" description="BHLH" evidence="7">
    <location>
        <begin position="264"/>
        <end position="316"/>
    </location>
</feature>
<sequence>MASLFESDFRTQFAFPMYQGPDEKEMYQVTSPYILQDGGGDPASYYPPYFPQETFMSSLQHVTSEYDYFVKGVVSDVLLRVEEQTSTASTTAVPTPNSTPPPPQLQPPAPQPQPQQQQQQQQQQQPQLEPRGAENIGLPTQYHNTLSDDSGNYDDLMWGSDLSFGPNGFRPLPNSPPSPPLDKELVYIYTKSLVPLSHQPQQSQQLQAAHATIPPSETTPFLDSQSQSLSPSPSPTHIKRDDLPTPDLSELNRGGIQKITGKKRRRLLHIIAERNRRLNQNKMYEELYRLVPGLENSARSTKREVLTKTADWLEDMVGENKRLEEQLRMLKASPSGPGPGIGAGQGHGRG</sequence>
<dbReference type="SMART" id="SM00353">
    <property type="entry name" value="HLH"/>
    <property type="match status" value="1"/>
</dbReference>
<keyword evidence="4" id="KW-0804">Transcription</keyword>
<dbReference type="CDD" id="cd11404">
    <property type="entry name" value="bHLHzip_Mlx_like"/>
    <property type="match status" value="1"/>
</dbReference>
<name>A0ABR4G5R3_9EURO</name>
<proteinExistence type="predicted"/>
<evidence type="ECO:0000256" key="1">
    <source>
        <dbReference type="ARBA" id="ARBA00004123"/>
    </source>
</evidence>
<keyword evidence="3" id="KW-0238">DNA-binding</keyword>
<gene>
    <name evidence="8" type="ORF">BJX66DRAFT_338320</name>
</gene>
<feature type="compositionally biased region" description="Pro residues" evidence="6">
    <location>
        <begin position="97"/>
        <end position="113"/>
    </location>
</feature>
<accession>A0ABR4G5R3</accession>
<dbReference type="PROSITE" id="PS50888">
    <property type="entry name" value="BHLH"/>
    <property type="match status" value="1"/>
</dbReference>
<feature type="region of interest" description="Disordered" evidence="6">
    <location>
        <begin position="331"/>
        <end position="350"/>
    </location>
</feature>
<feature type="compositionally biased region" description="Low complexity" evidence="6">
    <location>
        <begin position="198"/>
        <end position="210"/>
    </location>
</feature>
<evidence type="ECO:0000256" key="3">
    <source>
        <dbReference type="ARBA" id="ARBA00023125"/>
    </source>
</evidence>
<evidence type="ECO:0000313" key="9">
    <source>
        <dbReference type="Proteomes" id="UP001610563"/>
    </source>
</evidence>
<feature type="region of interest" description="Disordered" evidence="6">
    <location>
        <begin position="198"/>
        <end position="256"/>
    </location>
</feature>
<keyword evidence="9" id="KW-1185">Reference proteome</keyword>
<evidence type="ECO:0000256" key="6">
    <source>
        <dbReference type="SAM" id="MobiDB-lite"/>
    </source>
</evidence>
<protein>
    <recommendedName>
        <fullName evidence="7">BHLH domain-containing protein</fullName>
    </recommendedName>
</protein>
<dbReference type="EMBL" id="JBFTWV010000050">
    <property type="protein sequence ID" value="KAL2794039.1"/>
    <property type="molecule type" value="Genomic_DNA"/>
</dbReference>
<dbReference type="Gene3D" id="4.10.280.10">
    <property type="entry name" value="Helix-loop-helix DNA-binding domain"/>
    <property type="match status" value="1"/>
</dbReference>
<evidence type="ECO:0000256" key="5">
    <source>
        <dbReference type="ARBA" id="ARBA00023242"/>
    </source>
</evidence>
<feature type="compositionally biased region" description="Gly residues" evidence="6">
    <location>
        <begin position="338"/>
        <end position="350"/>
    </location>
</feature>
<dbReference type="PANTHER" id="PTHR15741:SF27">
    <property type="entry name" value="TRANSCRIPTION FACTOR AP-4"/>
    <property type="match status" value="1"/>
</dbReference>
<dbReference type="PANTHER" id="PTHR15741">
    <property type="entry name" value="BASIC HELIX-LOOP-HELIX ZIP TRANSCRIPTION FACTOR"/>
    <property type="match status" value="1"/>
</dbReference>
<feature type="region of interest" description="Disordered" evidence="6">
    <location>
        <begin position="85"/>
        <end position="148"/>
    </location>
</feature>
<comment type="subcellular location">
    <subcellularLocation>
        <location evidence="1">Nucleus</location>
    </subcellularLocation>
</comment>
<keyword evidence="5" id="KW-0539">Nucleus</keyword>
<evidence type="ECO:0000313" key="8">
    <source>
        <dbReference type="EMBL" id="KAL2794039.1"/>
    </source>
</evidence>
<dbReference type="Proteomes" id="UP001610563">
    <property type="component" value="Unassembled WGS sequence"/>
</dbReference>
<evidence type="ECO:0000256" key="4">
    <source>
        <dbReference type="ARBA" id="ARBA00023163"/>
    </source>
</evidence>
<feature type="compositionally biased region" description="Low complexity" evidence="6">
    <location>
        <begin position="85"/>
        <end position="96"/>
    </location>
</feature>
<evidence type="ECO:0000256" key="2">
    <source>
        <dbReference type="ARBA" id="ARBA00023015"/>
    </source>
</evidence>
<feature type="compositionally biased region" description="Low complexity" evidence="6">
    <location>
        <begin position="114"/>
        <end position="127"/>
    </location>
</feature>
<dbReference type="InterPro" id="IPR052207">
    <property type="entry name" value="Max-like/E-box_TFs"/>
</dbReference>